<keyword evidence="4 5" id="KW-0092">Biotin</keyword>
<feature type="domain" description="BPL/LPL catalytic" evidence="6">
    <location>
        <begin position="68"/>
        <end position="252"/>
    </location>
</feature>
<dbReference type="CDD" id="cd16442">
    <property type="entry name" value="BPL"/>
    <property type="match status" value="1"/>
</dbReference>
<dbReference type="Gene3D" id="1.10.10.10">
    <property type="entry name" value="Winged helix-like DNA-binding domain superfamily/Winged helix DNA-binding domain"/>
    <property type="match status" value="1"/>
</dbReference>
<dbReference type="PANTHER" id="PTHR12835">
    <property type="entry name" value="BIOTIN PROTEIN LIGASE"/>
    <property type="match status" value="1"/>
</dbReference>
<dbReference type="PANTHER" id="PTHR12835:SF5">
    <property type="entry name" value="BIOTIN--PROTEIN LIGASE"/>
    <property type="match status" value="1"/>
</dbReference>
<evidence type="ECO:0000256" key="3">
    <source>
        <dbReference type="ARBA" id="ARBA00022840"/>
    </source>
</evidence>
<comment type="function">
    <text evidence="5">Acts both as a biotin--[acetyl-CoA-carboxylase] ligase and a repressor.</text>
</comment>
<comment type="similarity">
    <text evidence="5">Belongs to the biotin--protein ligase family.</text>
</comment>
<dbReference type="InterPro" id="IPR045864">
    <property type="entry name" value="aa-tRNA-synth_II/BPL/LPL"/>
</dbReference>
<name>G7W4X6_DESOD</name>
<comment type="caution">
    <text evidence="5">Lacks conserved residue(s) required for the propagation of feature annotation.</text>
</comment>
<keyword evidence="5" id="KW-0238">DNA-binding</keyword>
<dbReference type="GO" id="GO:0005737">
    <property type="term" value="C:cytoplasm"/>
    <property type="evidence" value="ECO:0007669"/>
    <property type="project" value="TreeGrafter"/>
</dbReference>
<dbReference type="STRING" id="768706.Desor_0090"/>
<dbReference type="GO" id="GO:0004077">
    <property type="term" value="F:biotin--[biotin carboxyl-carrier protein] ligase activity"/>
    <property type="evidence" value="ECO:0007669"/>
    <property type="project" value="UniProtKB-UniRule"/>
</dbReference>
<dbReference type="InterPro" id="IPR013196">
    <property type="entry name" value="HTH_11"/>
</dbReference>
<dbReference type="eggNOG" id="COG1654">
    <property type="taxonomic scope" value="Bacteria"/>
</dbReference>
<dbReference type="Pfam" id="PF08279">
    <property type="entry name" value="HTH_11"/>
    <property type="match status" value="1"/>
</dbReference>
<dbReference type="eggNOG" id="COG0340">
    <property type="taxonomic scope" value="Bacteria"/>
</dbReference>
<keyword evidence="5" id="KW-0805">Transcription regulation</keyword>
<gene>
    <name evidence="5" type="primary">birA</name>
    <name evidence="7" type="ordered locus">Desor_0090</name>
</gene>
<feature type="binding site" evidence="5">
    <location>
        <begin position="91"/>
        <end position="93"/>
    </location>
    <ligand>
        <name>biotin</name>
        <dbReference type="ChEBI" id="CHEBI:57586"/>
    </ligand>
</feature>
<dbReference type="GO" id="GO:0016740">
    <property type="term" value="F:transferase activity"/>
    <property type="evidence" value="ECO:0007669"/>
    <property type="project" value="UniProtKB-ARBA"/>
</dbReference>
<evidence type="ECO:0000259" key="6">
    <source>
        <dbReference type="PROSITE" id="PS51733"/>
    </source>
</evidence>
<comment type="catalytic activity">
    <reaction evidence="5">
        <text>biotin + L-lysyl-[protein] + ATP = N(6)-biotinyl-L-lysyl-[protein] + AMP + diphosphate + H(+)</text>
        <dbReference type="Rhea" id="RHEA:11756"/>
        <dbReference type="Rhea" id="RHEA-COMP:9752"/>
        <dbReference type="Rhea" id="RHEA-COMP:10505"/>
        <dbReference type="ChEBI" id="CHEBI:15378"/>
        <dbReference type="ChEBI" id="CHEBI:29969"/>
        <dbReference type="ChEBI" id="CHEBI:30616"/>
        <dbReference type="ChEBI" id="CHEBI:33019"/>
        <dbReference type="ChEBI" id="CHEBI:57586"/>
        <dbReference type="ChEBI" id="CHEBI:83144"/>
        <dbReference type="ChEBI" id="CHEBI:456215"/>
        <dbReference type="EC" id="6.3.4.15"/>
    </reaction>
</comment>
<dbReference type="InterPro" id="IPR004143">
    <property type="entry name" value="BPL_LPL_catalytic"/>
</dbReference>
<dbReference type="Proteomes" id="UP000006346">
    <property type="component" value="Chromosome"/>
</dbReference>
<keyword evidence="5" id="KW-0678">Repressor</keyword>
<accession>G7W4X6</accession>
<dbReference type="Pfam" id="PF02237">
    <property type="entry name" value="BPL_C"/>
    <property type="match status" value="1"/>
</dbReference>
<dbReference type="PROSITE" id="PS51733">
    <property type="entry name" value="BPL_LPL_CATALYTIC"/>
    <property type="match status" value="1"/>
</dbReference>
<evidence type="ECO:0000256" key="1">
    <source>
        <dbReference type="ARBA" id="ARBA00022598"/>
    </source>
</evidence>
<dbReference type="InterPro" id="IPR004408">
    <property type="entry name" value="Biotin_CoA_COase_ligase"/>
</dbReference>
<dbReference type="InterPro" id="IPR003142">
    <property type="entry name" value="BPL_C"/>
</dbReference>
<dbReference type="EC" id="6.3.4.15" evidence="5"/>
<dbReference type="SUPFAM" id="SSF55681">
    <property type="entry name" value="Class II aaRS and biotin synthetases"/>
    <property type="match status" value="1"/>
</dbReference>
<keyword evidence="5" id="KW-0804">Transcription</keyword>
<keyword evidence="2 5" id="KW-0547">Nucleotide-binding</keyword>
<keyword evidence="1 5" id="KW-0436">Ligase</keyword>
<reference evidence="7 8" key="2">
    <citation type="journal article" date="2012" name="J. Bacteriol.">
        <title>Complete genome sequences of Desulfosporosinus orientis DSM765T, Desulfosporosinus youngiae DSM17734T, Desulfosporosinus meridiei DSM13257T, and Desulfosporosinus acidiphilus DSM22704T.</title>
        <authorList>
            <person name="Pester M."/>
            <person name="Brambilla E."/>
            <person name="Alazard D."/>
            <person name="Rattei T."/>
            <person name="Weinmaier T."/>
            <person name="Han J."/>
            <person name="Lucas S."/>
            <person name="Lapidus A."/>
            <person name="Cheng J.F."/>
            <person name="Goodwin L."/>
            <person name="Pitluck S."/>
            <person name="Peters L."/>
            <person name="Ovchinnikova G."/>
            <person name="Teshima H."/>
            <person name="Detter J.C."/>
            <person name="Han C.S."/>
            <person name="Tapia R."/>
            <person name="Land M.L."/>
            <person name="Hauser L."/>
            <person name="Kyrpides N.C."/>
            <person name="Ivanova N.N."/>
            <person name="Pagani I."/>
            <person name="Huntmann M."/>
            <person name="Wei C.L."/>
            <person name="Davenport K.W."/>
            <person name="Daligault H."/>
            <person name="Chain P.S."/>
            <person name="Chen A."/>
            <person name="Mavromatis K."/>
            <person name="Markowitz V."/>
            <person name="Szeto E."/>
            <person name="Mikhailova N."/>
            <person name="Pati A."/>
            <person name="Wagner M."/>
            <person name="Woyke T."/>
            <person name="Ollivier B."/>
            <person name="Klenk H.P."/>
            <person name="Spring S."/>
            <person name="Loy A."/>
        </authorList>
    </citation>
    <scope>NUCLEOTIDE SEQUENCE [LARGE SCALE GENOMIC DNA]</scope>
    <source>
        <strain evidence="8">ATCC 19365 / DSM 765 / NCIMB 8382 / VKM B-1628</strain>
    </source>
</reference>
<dbReference type="Gene3D" id="2.30.30.100">
    <property type="match status" value="1"/>
</dbReference>
<evidence type="ECO:0000313" key="7">
    <source>
        <dbReference type="EMBL" id="AET65848.1"/>
    </source>
</evidence>
<dbReference type="HOGENOM" id="CLU_051096_0_0_9"/>
<dbReference type="InterPro" id="IPR036388">
    <property type="entry name" value="WH-like_DNA-bd_sf"/>
</dbReference>
<dbReference type="InterPro" id="IPR030855">
    <property type="entry name" value="Bifunct_BirA"/>
</dbReference>
<sequence>MLRHDILNLLTERPSENVSGEKISQQLNVTRAAIWKQIKILKEEGFDIEAQPKNGYRLIKSPLSLNEWVLGQVLNTQSLGRVIELNEDLPSTNERAKELARQGTVHGQIVLAKKQSLGKGRLQRQWESPEGGLWMSIVLRPNLSLADATKITLAASVAVVDALKELVNLPVGIKWPNDIVFNGQKIAGILGEVVGEWNVVQTLILGIGVNVNFPRQRLGDSFSAVTLYELLGYELDLNILAAEILKYLEGELISLEHKEFQELRQKWSERAIGLGEEVRILRGDQVLEGIFKGISIDGSLLLETVDGEKSFSAGEVRLRSKQGVYF</sequence>
<protein>
    <recommendedName>
        <fullName evidence="5">Bifunctional ligase/repressor BirA</fullName>
    </recommendedName>
    <alternativeName>
        <fullName evidence="5">Biotin--[acetyl-CoA-carboxylase] ligase</fullName>
        <ecNumber evidence="5">6.3.4.15</ecNumber>
    </alternativeName>
    <alternativeName>
        <fullName evidence="5">Biotin--protein ligase</fullName>
    </alternativeName>
    <alternativeName>
        <fullName evidence="5">Biotin-[acetyl-CoA carboxylase] synthetase</fullName>
    </alternativeName>
</protein>
<keyword evidence="3 5" id="KW-0067">ATP-binding</keyword>
<dbReference type="GO" id="GO:0003677">
    <property type="term" value="F:DNA binding"/>
    <property type="evidence" value="ECO:0007669"/>
    <property type="project" value="UniProtKB-UniRule"/>
</dbReference>
<dbReference type="AlphaFoldDB" id="G7W4X6"/>
<feature type="binding site" evidence="5">
    <location>
        <position position="115"/>
    </location>
    <ligand>
        <name>biotin</name>
        <dbReference type="ChEBI" id="CHEBI:57586"/>
    </ligand>
</feature>
<dbReference type="NCBIfam" id="TIGR00121">
    <property type="entry name" value="birA_ligase"/>
    <property type="match status" value="1"/>
</dbReference>
<dbReference type="Pfam" id="PF03099">
    <property type="entry name" value="BPL_LplA_LipB"/>
    <property type="match status" value="1"/>
</dbReference>
<dbReference type="InterPro" id="IPR008988">
    <property type="entry name" value="Transcriptional_repressor_C"/>
</dbReference>
<dbReference type="EMBL" id="CP003108">
    <property type="protein sequence ID" value="AET65848.1"/>
    <property type="molecule type" value="Genomic_DNA"/>
</dbReference>
<dbReference type="SUPFAM" id="SSF50037">
    <property type="entry name" value="C-terminal domain of transcriptional repressors"/>
    <property type="match status" value="1"/>
</dbReference>
<dbReference type="KEGG" id="dor:Desor_0090"/>
<dbReference type="PATRIC" id="fig|768706.3.peg.85"/>
<dbReference type="SUPFAM" id="SSF46785">
    <property type="entry name" value="Winged helix' DNA-binding domain"/>
    <property type="match status" value="1"/>
</dbReference>
<dbReference type="OrthoDB" id="9807064at2"/>
<evidence type="ECO:0000256" key="5">
    <source>
        <dbReference type="HAMAP-Rule" id="MF_00978"/>
    </source>
</evidence>
<keyword evidence="8" id="KW-1185">Reference proteome</keyword>
<dbReference type="GO" id="GO:0006355">
    <property type="term" value="P:regulation of DNA-templated transcription"/>
    <property type="evidence" value="ECO:0007669"/>
    <property type="project" value="UniProtKB-UniRule"/>
</dbReference>
<evidence type="ECO:0000313" key="8">
    <source>
        <dbReference type="Proteomes" id="UP000006346"/>
    </source>
</evidence>
<feature type="DNA-binding region" description="H-T-H motif" evidence="5">
    <location>
        <begin position="20"/>
        <end position="39"/>
    </location>
</feature>
<dbReference type="GO" id="GO:0005524">
    <property type="term" value="F:ATP binding"/>
    <property type="evidence" value="ECO:0007669"/>
    <property type="project" value="UniProtKB-UniRule"/>
</dbReference>
<organism evidence="7 8">
    <name type="scientific">Desulfosporosinus orientis (strain ATCC 19365 / DSM 765 / NCIMB 8382 / VKM B-1628 / Singapore I)</name>
    <name type="common">Desulfotomaculum orientis</name>
    <dbReference type="NCBI Taxonomy" id="768706"/>
    <lineage>
        <taxon>Bacteria</taxon>
        <taxon>Bacillati</taxon>
        <taxon>Bacillota</taxon>
        <taxon>Clostridia</taxon>
        <taxon>Eubacteriales</taxon>
        <taxon>Desulfitobacteriaceae</taxon>
        <taxon>Desulfosporosinus</taxon>
    </lineage>
</organism>
<feature type="binding site" evidence="5">
    <location>
        <position position="185"/>
    </location>
    <ligand>
        <name>biotin</name>
        <dbReference type="ChEBI" id="CHEBI:57586"/>
    </ligand>
</feature>
<dbReference type="InterPro" id="IPR036390">
    <property type="entry name" value="WH_DNA-bd_sf"/>
</dbReference>
<evidence type="ECO:0000256" key="4">
    <source>
        <dbReference type="ARBA" id="ARBA00023267"/>
    </source>
</evidence>
<reference evidence="8" key="1">
    <citation type="submission" date="2011-11" db="EMBL/GenBank/DDBJ databases">
        <title>Complete sequence of Desulfosporosinus orientis DSM 765.</title>
        <authorList>
            <person name="Lucas S."/>
            <person name="Han J."/>
            <person name="Lapidus A."/>
            <person name="Cheng J.-F."/>
            <person name="Goodwin L."/>
            <person name="Pitluck S."/>
            <person name="Peters L."/>
            <person name="Ovchinnikova G."/>
            <person name="Teshima H."/>
            <person name="Detter J.C."/>
            <person name="Han C."/>
            <person name="Tapia R."/>
            <person name="Land M."/>
            <person name="Hauser L."/>
            <person name="Kyrpides N."/>
            <person name="Ivanova N."/>
            <person name="Pagani I."/>
            <person name="Pester M."/>
            <person name="Spring S."/>
            <person name="Ollivier B."/>
            <person name="Rattei T."/>
            <person name="Klenk H.-P."/>
            <person name="Wagner M."/>
            <person name="Loy A."/>
            <person name="Woyke T."/>
        </authorList>
    </citation>
    <scope>NUCLEOTIDE SEQUENCE [LARGE SCALE GENOMIC DNA]</scope>
    <source>
        <strain evidence="8">ATCC 19365 / DSM 765 / NCIMB 8382 / VKM B-1628</strain>
    </source>
</reference>
<dbReference type="Gene3D" id="3.30.930.10">
    <property type="entry name" value="Bira Bifunctional Protein, Domain 2"/>
    <property type="match status" value="1"/>
</dbReference>
<evidence type="ECO:0000256" key="2">
    <source>
        <dbReference type="ARBA" id="ARBA00022741"/>
    </source>
</evidence>
<dbReference type="HAMAP" id="MF_00978">
    <property type="entry name" value="Bifunct_BirA"/>
    <property type="match status" value="1"/>
</dbReference>
<proteinExistence type="inferred from homology"/>
<dbReference type="RefSeq" id="WP_014182677.1">
    <property type="nucleotide sequence ID" value="NC_016584.1"/>
</dbReference>
<dbReference type="GO" id="GO:0009249">
    <property type="term" value="P:protein lipoylation"/>
    <property type="evidence" value="ECO:0007669"/>
    <property type="project" value="UniProtKB-ARBA"/>
</dbReference>